<evidence type="ECO:0000259" key="1">
    <source>
        <dbReference type="PROSITE" id="PS50181"/>
    </source>
</evidence>
<keyword evidence="3" id="KW-1185">Reference proteome</keyword>
<proteinExistence type="predicted"/>
<dbReference type="PROSITE" id="PS50181">
    <property type="entry name" value="FBOX"/>
    <property type="match status" value="1"/>
</dbReference>
<evidence type="ECO:0000313" key="2">
    <source>
        <dbReference type="EMBL" id="KIJ96804.1"/>
    </source>
</evidence>
<dbReference type="AlphaFoldDB" id="A0A0C9WKZ5"/>
<dbReference type="SUPFAM" id="SSF81383">
    <property type="entry name" value="F-box domain"/>
    <property type="match status" value="1"/>
</dbReference>
<dbReference type="HOGENOM" id="CLU_034755_0_0_1"/>
<dbReference type="Proteomes" id="UP000054477">
    <property type="component" value="Unassembled WGS sequence"/>
</dbReference>
<gene>
    <name evidence="2" type="ORF">K443DRAFT_134026</name>
</gene>
<dbReference type="InterPro" id="IPR036322">
    <property type="entry name" value="WD40_repeat_dom_sf"/>
</dbReference>
<dbReference type="InterPro" id="IPR036047">
    <property type="entry name" value="F-box-like_dom_sf"/>
</dbReference>
<dbReference type="EMBL" id="KN838710">
    <property type="protein sequence ID" value="KIJ96804.1"/>
    <property type="molecule type" value="Genomic_DNA"/>
</dbReference>
<evidence type="ECO:0000313" key="3">
    <source>
        <dbReference type="Proteomes" id="UP000054477"/>
    </source>
</evidence>
<sequence>MTVELPVDILLAIFGYLAPNDILLVRQTCKKLSEITHLHSLWHRLMQSHVLAKNIPIPKLGQRPLESLTAGEIERYTFQALRCRRNWISESPMPTTEVSFSAVPNSRIVSLQFLSNSGCQWLISLAMVTPLTGPRLFILQCWDLQTPSPTCVALRELRQIGSVVVNNNPSGSAVLAVQSPQRSIQILSISPKASNPVDGFVTLASFQDDISTPHLFTGSTLLTSDGNSRFRLWHLEKPQTKIELQNPDHHQAERVLAALLDKRFVVVVRSTTLEVYELPLVTPATMQETVLHPIVQHRWPWRIDTVVISPQAVWPRTQLRLPTSINILIRFGSLFPWPVNLLHYYELRPNTFYVQSNLISKENLPFQFPPILRQTIGSPVRLFSPTDLVLGSCGSAMWIDSHTEDYFGHSDCGQRLAGRYSSGLMAEDDEDEEATLSDQLASTAATSVYRVQEADSWARLTLDEREGRVAIGHVDGGISILGYA</sequence>
<dbReference type="Gene3D" id="1.20.1280.50">
    <property type="match status" value="1"/>
</dbReference>
<dbReference type="InterPro" id="IPR001810">
    <property type="entry name" value="F-box_dom"/>
</dbReference>
<reference evidence="3" key="2">
    <citation type="submission" date="2015-01" db="EMBL/GenBank/DDBJ databases">
        <title>Evolutionary Origins and Diversification of the Mycorrhizal Mutualists.</title>
        <authorList>
            <consortium name="DOE Joint Genome Institute"/>
            <consortium name="Mycorrhizal Genomics Consortium"/>
            <person name="Kohler A."/>
            <person name="Kuo A."/>
            <person name="Nagy L.G."/>
            <person name="Floudas D."/>
            <person name="Copeland A."/>
            <person name="Barry K.W."/>
            <person name="Cichocki N."/>
            <person name="Veneault-Fourrey C."/>
            <person name="LaButti K."/>
            <person name="Lindquist E.A."/>
            <person name="Lipzen A."/>
            <person name="Lundell T."/>
            <person name="Morin E."/>
            <person name="Murat C."/>
            <person name="Riley R."/>
            <person name="Ohm R."/>
            <person name="Sun H."/>
            <person name="Tunlid A."/>
            <person name="Henrissat B."/>
            <person name="Grigoriev I.V."/>
            <person name="Hibbett D.S."/>
            <person name="Martin F."/>
        </authorList>
    </citation>
    <scope>NUCLEOTIDE SEQUENCE [LARGE SCALE GENOMIC DNA]</scope>
    <source>
        <strain evidence="3">LaAM-08-1</strain>
    </source>
</reference>
<dbReference type="STRING" id="1095629.A0A0C9WKZ5"/>
<name>A0A0C9WKZ5_9AGAR</name>
<protein>
    <recommendedName>
        <fullName evidence="1">F-box domain-containing protein</fullName>
    </recommendedName>
</protein>
<organism evidence="2 3">
    <name type="scientific">Laccaria amethystina LaAM-08-1</name>
    <dbReference type="NCBI Taxonomy" id="1095629"/>
    <lineage>
        <taxon>Eukaryota</taxon>
        <taxon>Fungi</taxon>
        <taxon>Dikarya</taxon>
        <taxon>Basidiomycota</taxon>
        <taxon>Agaricomycotina</taxon>
        <taxon>Agaricomycetes</taxon>
        <taxon>Agaricomycetidae</taxon>
        <taxon>Agaricales</taxon>
        <taxon>Agaricineae</taxon>
        <taxon>Hydnangiaceae</taxon>
        <taxon>Laccaria</taxon>
    </lineage>
</organism>
<feature type="domain" description="F-box" evidence="1">
    <location>
        <begin position="1"/>
        <end position="45"/>
    </location>
</feature>
<dbReference type="SMART" id="SM00256">
    <property type="entry name" value="FBOX"/>
    <property type="match status" value="1"/>
</dbReference>
<reference evidence="2 3" key="1">
    <citation type="submission" date="2014-04" db="EMBL/GenBank/DDBJ databases">
        <authorList>
            <consortium name="DOE Joint Genome Institute"/>
            <person name="Kuo A."/>
            <person name="Kohler A."/>
            <person name="Nagy L.G."/>
            <person name="Floudas D."/>
            <person name="Copeland A."/>
            <person name="Barry K.W."/>
            <person name="Cichocki N."/>
            <person name="Veneault-Fourrey C."/>
            <person name="LaButti K."/>
            <person name="Lindquist E.A."/>
            <person name="Lipzen A."/>
            <person name="Lundell T."/>
            <person name="Morin E."/>
            <person name="Murat C."/>
            <person name="Sun H."/>
            <person name="Tunlid A."/>
            <person name="Henrissat B."/>
            <person name="Grigoriev I.V."/>
            <person name="Hibbett D.S."/>
            <person name="Martin F."/>
            <person name="Nordberg H.P."/>
            <person name="Cantor M.N."/>
            <person name="Hua S.X."/>
        </authorList>
    </citation>
    <scope>NUCLEOTIDE SEQUENCE [LARGE SCALE GENOMIC DNA]</scope>
    <source>
        <strain evidence="2 3">LaAM-08-1</strain>
    </source>
</reference>
<dbReference type="OrthoDB" id="3193353at2759"/>
<dbReference type="Pfam" id="PF12937">
    <property type="entry name" value="F-box-like"/>
    <property type="match status" value="1"/>
</dbReference>
<dbReference type="SUPFAM" id="SSF50978">
    <property type="entry name" value="WD40 repeat-like"/>
    <property type="match status" value="1"/>
</dbReference>
<accession>A0A0C9WKZ5</accession>